<dbReference type="Gene3D" id="1.10.287.130">
    <property type="match status" value="1"/>
</dbReference>
<dbReference type="Gene3D" id="3.30.565.30">
    <property type="entry name" value="Sporulation initiation phosphotransferase B (SpoOB), C-terminal domain"/>
    <property type="match status" value="1"/>
</dbReference>
<name>A0A6G3ZQM3_9BACL</name>
<dbReference type="GO" id="GO:0000155">
    <property type="term" value="F:phosphorelay sensor kinase activity"/>
    <property type="evidence" value="ECO:0007669"/>
    <property type="project" value="InterPro"/>
</dbReference>
<evidence type="ECO:0000313" key="6">
    <source>
        <dbReference type="EMBL" id="NEW04506.1"/>
    </source>
</evidence>
<dbReference type="AlphaFoldDB" id="A0A6G3ZQM3"/>
<evidence type="ECO:0000256" key="3">
    <source>
        <dbReference type="ARBA" id="ARBA00022777"/>
    </source>
</evidence>
<sequence>MAMKQAGSAQVYLTAIVLIGLTGLMFVEPWVVRAALLLITVLCGYTAFKLEASRIQERWSEELHQQEQQSDTNVLNIVNRLRHDWMNEMQILFGYIQLKKFDNLQPYMEKIKMNMQQESNLSKLGIPSLIAFLVLFRVQSKSLQLEVALDQEVNLGQLPLGGGLIENVVRKTVEIFNRHTAIEADESGVLSLEFDAQEDHLLLDFVYQGSYDRVQLEEAVSHMLLQAAGLYSLEENEWQEEEAVVTLRLPFRT</sequence>
<keyword evidence="3" id="KW-0418">Kinase</keyword>
<dbReference type="InterPro" id="IPR037100">
    <property type="entry name" value="Spo0B_C_sf"/>
</dbReference>
<dbReference type="EMBL" id="JAAIKC010000001">
    <property type="protein sequence ID" value="NEW04506.1"/>
    <property type="molecule type" value="Genomic_DNA"/>
</dbReference>
<evidence type="ECO:0000256" key="2">
    <source>
        <dbReference type="ARBA" id="ARBA00022679"/>
    </source>
</evidence>
<evidence type="ECO:0000256" key="1">
    <source>
        <dbReference type="ARBA" id="ARBA00022553"/>
    </source>
</evidence>
<gene>
    <name evidence="6" type="ORF">GK047_00515</name>
</gene>
<organism evidence="6">
    <name type="scientific">Paenibacillus sp. SYP-B3998</name>
    <dbReference type="NCBI Taxonomy" id="2678564"/>
    <lineage>
        <taxon>Bacteria</taxon>
        <taxon>Bacillati</taxon>
        <taxon>Bacillota</taxon>
        <taxon>Bacilli</taxon>
        <taxon>Bacillales</taxon>
        <taxon>Paenibacillaceae</taxon>
        <taxon>Paenibacillus</taxon>
    </lineage>
</organism>
<keyword evidence="4" id="KW-0812">Transmembrane</keyword>
<keyword evidence="4" id="KW-1133">Transmembrane helix</keyword>
<dbReference type="Pfam" id="PF14689">
    <property type="entry name" value="SPOB_a"/>
    <property type="match status" value="1"/>
</dbReference>
<keyword evidence="2" id="KW-0808">Transferase</keyword>
<evidence type="ECO:0000259" key="5">
    <source>
        <dbReference type="Pfam" id="PF14689"/>
    </source>
</evidence>
<evidence type="ECO:0000256" key="4">
    <source>
        <dbReference type="SAM" id="Phobius"/>
    </source>
</evidence>
<dbReference type="SUPFAM" id="SSF55890">
    <property type="entry name" value="Sporulation response regulatory protein Spo0B"/>
    <property type="match status" value="1"/>
</dbReference>
<feature type="transmembrane region" description="Helical" evidence="4">
    <location>
        <begin position="30"/>
        <end position="48"/>
    </location>
</feature>
<protein>
    <recommendedName>
        <fullName evidence="5">SpoOB alpha-helical domain-containing protein</fullName>
    </recommendedName>
</protein>
<feature type="domain" description="SpoOB alpha-helical" evidence="5">
    <location>
        <begin position="70"/>
        <end position="124"/>
    </location>
</feature>
<reference evidence="6" key="1">
    <citation type="submission" date="2020-02" db="EMBL/GenBank/DDBJ databases">
        <authorList>
            <person name="Shen X.-R."/>
            <person name="Zhang Y.-X."/>
        </authorList>
    </citation>
    <scope>NUCLEOTIDE SEQUENCE</scope>
    <source>
        <strain evidence="6">SYP-B3998</strain>
    </source>
</reference>
<dbReference type="InterPro" id="IPR016120">
    <property type="entry name" value="Sig_transdc_His_kin_SpoOB"/>
</dbReference>
<keyword evidence="1" id="KW-0597">Phosphoprotein</keyword>
<feature type="transmembrane region" description="Helical" evidence="4">
    <location>
        <begin position="7"/>
        <end position="24"/>
    </location>
</feature>
<proteinExistence type="predicted"/>
<accession>A0A6G3ZQM3</accession>
<comment type="caution">
    <text evidence="6">The sequence shown here is derived from an EMBL/GenBank/DDBJ whole genome shotgun (WGS) entry which is preliminary data.</text>
</comment>
<dbReference type="InterPro" id="IPR039506">
    <property type="entry name" value="SPOB_a"/>
</dbReference>
<keyword evidence="4" id="KW-0472">Membrane</keyword>